<keyword evidence="1" id="KW-1133">Transmembrane helix</keyword>
<feature type="transmembrane region" description="Helical" evidence="1">
    <location>
        <begin position="119"/>
        <end position="137"/>
    </location>
</feature>
<gene>
    <name evidence="2" type="ORF">F2A38_20375</name>
</gene>
<feature type="transmembrane region" description="Helical" evidence="1">
    <location>
        <begin position="83"/>
        <end position="104"/>
    </location>
</feature>
<dbReference type="Proteomes" id="UP000323924">
    <property type="component" value="Unassembled WGS sequence"/>
</dbReference>
<feature type="transmembrane region" description="Helical" evidence="1">
    <location>
        <begin position="45"/>
        <end position="71"/>
    </location>
</feature>
<sequence>MKWPKRRLELRDFGMALYLLSLALPAVYQEDDNWLHGTLTQDTLPGWFAFISGLLSMVYGYSAWLANPLFIAAYRTRNVKRSFIYAALALLAGLSVQLQLVTWYDEDGRFTVTGYTYGYYVWLLSFSWMAGLAITNWRKGVRVHICK</sequence>
<dbReference type="EMBL" id="VWPC01000021">
    <property type="protein sequence ID" value="KAA5839224.1"/>
    <property type="molecule type" value="Genomic_DNA"/>
</dbReference>
<protein>
    <submittedName>
        <fullName evidence="2">Uncharacterized protein</fullName>
    </submittedName>
</protein>
<name>A0AB34BZV0_9PSED</name>
<comment type="caution">
    <text evidence="2">The sequence shown here is derived from an EMBL/GenBank/DDBJ whole genome shotgun (WGS) entry which is preliminary data.</text>
</comment>
<evidence type="ECO:0000313" key="3">
    <source>
        <dbReference type="Proteomes" id="UP000323924"/>
    </source>
</evidence>
<evidence type="ECO:0000313" key="2">
    <source>
        <dbReference type="EMBL" id="KAA5839224.1"/>
    </source>
</evidence>
<organism evidence="2 3">
    <name type="scientific">Pseudomonas chlororaphis</name>
    <dbReference type="NCBI Taxonomy" id="587753"/>
    <lineage>
        <taxon>Bacteria</taxon>
        <taxon>Pseudomonadati</taxon>
        <taxon>Pseudomonadota</taxon>
        <taxon>Gammaproteobacteria</taxon>
        <taxon>Pseudomonadales</taxon>
        <taxon>Pseudomonadaceae</taxon>
        <taxon>Pseudomonas</taxon>
    </lineage>
</organism>
<dbReference type="AlphaFoldDB" id="A0AB34BZV0"/>
<reference evidence="2 3" key="1">
    <citation type="submission" date="2019-09" db="EMBL/GenBank/DDBJ databases">
        <authorList>
            <person name="Vacheron J."/>
            <person name="Dubost A."/>
            <person name="Prigent-Combaret C."/>
            <person name="Muller D."/>
        </authorList>
    </citation>
    <scope>NUCLEOTIDE SEQUENCE [LARGE SCALE GENOMIC DNA]</scope>
    <source>
        <strain evidence="2 3">JV497</strain>
    </source>
</reference>
<evidence type="ECO:0000256" key="1">
    <source>
        <dbReference type="SAM" id="Phobius"/>
    </source>
</evidence>
<dbReference type="RefSeq" id="WP_150052395.1">
    <property type="nucleotide sequence ID" value="NZ_VWPC01000021.1"/>
</dbReference>
<proteinExistence type="predicted"/>
<accession>A0AB34BZV0</accession>
<keyword evidence="1" id="KW-0472">Membrane</keyword>
<keyword evidence="1" id="KW-0812">Transmembrane</keyword>